<name>A0ABV6BK62_9GAMM</name>
<sequence length="168" mass="18879">MVKLRALWLCVSLLGTSVTPVLATGFAADEFSLKATFLYRFGQYTQWPPPPRSPMRFCIVQYPQLLQALQALPIQVDAKAIDDEPALAQCDVLMIGLTERRALQQWQRLLAGRQLLIVTDNAEAYRQLGMIQLLTSPDGISFQVNLQRTQSHQLKLGSQLLKLAQQVD</sequence>
<keyword evidence="1" id="KW-0732">Signal</keyword>
<organism evidence="2 3">
    <name type="scientific">Rheinheimera tilapiae</name>
    <dbReference type="NCBI Taxonomy" id="875043"/>
    <lineage>
        <taxon>Bacteria</taxon>
        <taxon>Pseudomonadati</taxon>
        <taxon>Pseudomonadota</taxon>
        <taxon>Gammaproteobacteria</taxon>
        <taxon>Chromatiales</taxon>
        <taxon>Chromatiaceae</taxon>
        <taxon>Rheinheimera</taxon>
    </lineage>
</organism>
<keyword evidence="3" id="KW-1185">Reference proteome</keyword>
<dbReference type="RefSeq" id="WP_377246604.1">
    <property type="nucleotide sequence ID" value="NZ_JBHLXP010000005.1"/>
</dbReference>
<protein>
    <submittedName>
        <fullName evidence="2">YfiR family protein</fullName>
    </submittedName>
</protein>
<reference evidence="2 3" key="1">
    <citation type="submission" date="2024-09" db="EMBL/GenBank/DDBJ databases">
        <authorList>
            <person name="Sun Q."/>
            <person name="Mori K."/>
        </authorList>
    </citation>
    <scope>NUCLEOTIDE SEQUENCE [LARGE SCALE GENOMIC DNA]</scope>
    <source>
        <strain evidence="2 3">KCTC 23315</strain>
    </source>
</reference>
<evidence type="ECO:0000256" key="1">
    <source>
        <dbReference type="SAM" id="SignalP"/>
    </source>
</evidence>
<proteinExistence type="predicted"/>
<feature type="signal peptide" evidence="1">
    <location>
        <begin position="1"/>
        <end position="23"/>
    </location>
</feature>
<gene>
    <name evidence="2" type="ORF">ACFFJP_16410</name>
</gene>
<feature type="chain" id="PRO_5045219145" evidence="1">
    <location>
        <begin position="24"/>
        <end position="168"/>
    </location>
</feature>
<evidence type="ECO:0000313" key="2">
    <source>
        <dbReference type="EMBL" id="MFC0049885.1"/>
    </source>
</evidence>
<dbReference type="InterPro" id="IPR025293">
    <property type="entry name" value="YfiR/HmsC-like"/>
</dbReference>
<dbReference type="Pfam" id="PF13689">
    <property type="entry name" value="DUF4154"/>
    <property type="match status" value="1"/>
</dbReference>
<dbReference type="EMBL" id="JBHLXP010000005">
    <property type="protein sequence ID" value="MFC0049885.1"/>
    <property type="molecule type" value="Genomic_DNA"/>
</dbReference>
<evidence type="ECO:0000313" key="3">
    <source>
        <dbReference type="Proteomes" id="UP001589813"/>
    </source>
</evidence>
<dbReference type="Proteomes" id="UP001589813">
    <property type="component" value="Unassembled WGS sequence"/>
</dbReference>
<comment type="caution">
    <text evidence="2">The sequence shown here is derived from an EMBL/GenBank/DDBJ whole genome shotgun (WGS) entry which is preliminary data.</text>
</comment>
<accession>A0ABV6BK62</accession>